<feature type="compositionally biased region" description="Low complexity" evidence="1">
    <location>
        <begin position="235"/>
        <end position="246"/>
    </location>
</feature>
<gene>
    <name evidence="2" type="ORF">C8J55DRAFT_529393</name>
</gene>
<reference evidence="2" key="2">
    <citation type="journal article" date="2023" name="Proc. Natl. Acad. Sci. U.S.A.">
        <title>A global phylogenomic analysis of the shiitake genus Lentinula.</title>
        <authorList>
            <person name="Sierra-Patev S."/>
            <person name="Min B."/>
            <person name="Naranjo-Ortiz M."/>
            <person name="Looney B."/>
            <person name="Konkel Z."/>
            <person name="Slot J.C."/>
            <person name="Sakamoto Y."/>
            <person name="Steenwyk J.L."/>
            <person name="Rokas A."/>
            <person name="Carro J."/>
            <person name="Camarero S."/>
            <person name="Ferreira P."/>
            <person name="Molpeceres G."/>
            <person name="Ruiz-Duenas F.J."/>
            <person name="Serrano A."/>
            <person name="Henrissat B."/>
            <person name="Drula E."/>
            <person name="Hughes K.W."/>
            <person name="Mata J.L."/>
            <person name="Ishikawa N.K."/>
            <person name="Vargas-Isla R."/>
            <person name="Ushijima S."/>
            <person name="Smith C.A."/>
            <person name="Donoghue J."/>
            <person name="Ahrendt S."/>
            <person name="Andreopoulos W."/>
            <person name="He G."/>
            <person name="LaButti K."/>
            <person name="Lipzen A."/>
            <person name="Ng V."/>
            <person name="Riley R."/>
            <person name="Sandor L."/>
            <person name="Barry K."/>
            <person name="Martinez A.T."/>
            <person name="Xiao Y."/>
            <person name="Gibbons J.G."/>
            <person name="Terashima K."/>
            <person name="Grigoriev I.V."/>
            <person name="Hibbett D."/>
        </authorList>
    </citation>
    <scope>NUCLEOTIDE SEQUENCE</scope>
    <source>
        <strain evidence="2">Sp2 HRB7682 ss15</strain>
    </source>
</reference>
<evidence type="ECO:0000313" key="3">
    <source>
        <dbReference type="Proteomes" id="UP001150238"/>
    </source>
</evidence>
<feature type="region of interest" description="Disordered" evidence="1">
    <location>
        <begin position="235"/>
        <end position="257"/>
    </location>
</feature>
<dbReference type="Proteomes" id="UP001150238">
    <property type="component" value="Unassembled WGS sequence"/>
</dbReference>
<organism evidence="2 3">
    <name type="scientific">Lentinula lateritia</name>
    <dbReference type="NCBI Taxonomy" id="40482"/>
    <lineage>
        <taxon>Eukaryota</taxon>
        <taxon>Fungi</taxon>
        <taxon>Dikarya</taxon>
        <taxon>Basidiomycota</taxon>
        <taxon>Agaricomycotina</taxon>
        <taxon>Agaricomycetes</taxon>
        <taxon>Agaricomycetidae</taxon>
        <taxon>Agaricales</taxon>
        <taxon>Marasmiineae</taxon>
        <taxon>Omphalotaceae</taxon>
        <taxon>Lentinula</taxon>
    </lineage>
</organism>
<dbReference type="EMBL" id="JANVFS010000054">
    <property type="protein sequence ID" value="KAJ4465043.1"/>
    <property type="molecule type" value="Genomic_DNA"/>
</dbReference>
<sequence length="385" mass="41318">MASINMLPEELTEQILCLCVTAPFDPPPPRPKWLASTAPTSPSVLKRRSSSAIRNRLAPLLVSKKFHRIALPRYYSIVHVVSPDQATALLHTLQTQEHLVAPYVQRFVSAGIFPQIGAILQCCKNIRDIDFCLDSGPTSSGGVDLATKEFCDALNGLRDIGYLSLRKAPNAYLTLPRTRYVLTRLAAAVENWGRLESANVAFRMSDDNPQALLALAYSTVSQGLPSLSVLTSTPLSASTPVSDTSPPTSPLINSPSSAGGGPIDLLTNALAKSPSLHTFATQVPSVWNEAILRVSQNPSLQKIVLGDPKTGVLITGLFMAESKKHPRLVELIKAGTLMVRTRAYTLGNLGNIAPSVSTPSTPQSKFNINATVQADRALVIRGLIA</sequence>
<comment type="caution">
    <text evidence="2">The sequence shown here is derived from an EMBL/GenBank/DDBJ whole genome shotgun (WGS) entry which is preliminary data.</text>
</comment>
<reference evidence="2" key="1">
    <citation type="submission" date="2022-08" db="EMBL/GenBank/DDBJ databases">
        <authorList>
            <consortium name="DOE Joint Genome Institute"/>
            <person name="Min B."/>
            <person name="Riley R."/>
            <person name="Sierra-Patev S."/>
            <person name="Naranjo-Ortiz M."/>
            <person name="Looney B."/>
            <person name="Konkel Z."/>
            <person name="Slot J.C."/>
            <person name="Sakamoto Y."/>
            <person name="Steenwyk J.L."/>
            <person name="Rokas A."/>
            <person name="Carro J."/>
            <person name="Camarero S."/>
            <person name="Ferreira P."/>
            <person name="Molpeceres G."/>
            <person name="Ruiz-Duenas F.J."/>
            <person name="Serrano A."/>
            <person name="Henrissat B."/>
            <person name="Drula E."/>
            <person name="Hughes K.W."/>
            <person name="Mata J.L."/>
            <person name="Ishikawa N.K."/>
            <person name="Vargas-Isla R."/>
            <person name="Ushijima S."/>
            <person name="Smith C.A."/>
            <person name="Ahrendt S."/>
            <person name="Andreopoulos W."/>
            <person name="He G."/>
            <person name="Labutti K."/>
            <person name="Lipzen A."/>
            <person name="Ng V."/>
            <person name="Sandor L."/>
            <person name="Barry K."/>
            <person name="Martinez A.T."/>
            <person name="Xiao Y."/>
            <person name="Gibbons J.G."/>
            <person name="Terashima K."/>
            <person name="Hibbett D.S."/>
            <person name="Grigoriev I.V."/>
        </authorList>
    </citation>
    <scope>NUCLEOTIDE SEQUENCE</scope>
    <source>
        <strain evidence="2">Sp2 HRB7682 ss15</strain>
    </source>
</reference>
<dbReference type="AlphaFoldDB" id="A0A9W9DDS1"/>
<name>A0A9W9DDS1_9AGAR</name>
<protein>
    <submittedName>
        <fullName evidence="2">Uncharacterized protein</fullName>
    </submittedName>
</protein>
<accession>A0A9W9DDS1</accession>
<evidence type="ECO:0000313" key="2">
    <source>
        <dbReference type="EMBL" id="KAJ4465043.1"/>
    </source>
</evidence>
<proteinExistence type="predicted"/>
<evidence type="ECO:0000256" key="1">
    <source>
        <dbReference type="SAM" id="MobiDB-lite"/>
    </source>
</evidence>